<dbReference type="Pfam" id="PF03547">
    <property type="entry name" value="Mem_trans"/>
    <property type="match status" value="1"/>
</dbReference>
<evidence type="ECO:0008006" key="10">
    <source>
        <dbReference type="Google" id="ProtNLM"/>
    </source>
</evidence>
<evidence type="ECO:0000256" key="6">
    <source>
        <dbReference type="ARBA" id="ARBA00023136"/>
    </source>
</evidence>
<comment type="subcellular location">
    <subcellularLocation>
        <location evidence="1">Membrane</location>
        <topology evidence="1">Multi-pass membrane protein</topology>
    </subcellularLocation>
</comment>
<feature type="transmembrane region" description="Helical" evidence="7">
    <location>
        <begin position="39"/>
        <end position="58"/>
    </location>
</feature>
<evidence type="ECO:0000256" key="3">
    <source>
        <dbReference type="ARBA" id="ARBA00022475"/>
    </source>
</evidence>
<dbReference type="EMBL" id="SHKW01000001">
    <property type="protein sequence ID" value="RZU40357.1"/>
    <property type="molecule type" value="Genomic_DNA"/>
</dbReference>
<organism evidence="8 9">
    <name type="scientific">Edaphobacter modestus</name>
    <dbReference type="NCBI Taxonomy" id="388466"/>
    <lineage>
        <taxon>Bacteria</taxon>
        <taxon>Pseudomonadati</taxon>
        <taxon>Acidobacteriota</taxon>
        <taxon>Terriglobia</taxon>
        <taxon>Terriglobales</taxon>
        <taxon>Acidobacteriaceae</taxon>
        <taxon>Edaphobacter</taxon>
    </lineage>
</organism>
<evidence type="ECO:0000256" key="1">
    <source>
        <dbReference type="ARBA" id="ARBA00004141"/>
    </source>
</evidence>
<accession>A0A4Q7YRM4</accession>
<feature type="transmembrane region" description="Helical" evidence="7">
    <location>
        <begin position="64"/>
        <end position="89"/>
    </location>
</feature>
<keyword evidence="6 7" id="KW-0472">Membrane</keyword>
<keyword evidence="9" id="KW-1185">Reference proteome</keyword>
<dbReference type="RefSeq" id="WP_130418434.1">
    <property type="nucleotide sequence ID" value="NZ_SHKW01000001.1"/>
</dbReference>
<keyword evidence="4 7" id="KW-0812">Transmembrane</keyword>
<keyword evidence="3" id="KW-1003">Cell membrane</keyword>
<dbReference type="PANTHER" id="PTHR36838">
    <property type="entry name" value="AUXIN EFFLUX CARRIER FAMILY PROTEIN"/>
    <property type="match status" value="1"/>
</dbReference>
<name>A0A4Q7YRM4_9BACT</name>
<evidence type="ECO:0000256" key="2">
    <source>
        <dbReference type="ARBA" id="ARBA00022448"/>
    </source>
</evidence>
<protein>
    <recommendedName>
        <fullName evidence="10">Transporter</fullName>
    </recommendedName>
</protein>
<feature type="transmembrane region" description="Helical" evidence="7">
    <location>
        <begin position="264"/>
        <end position="281"/>
    </location>
</feature>
<gene>
    <name evidence="8" type="ORF">BDD14_1809</name>
</gene>
<dbReference type="Proteomes" id="UP000292958">
    <property type="component" value="Unassembled WGS sequence"/>
</dbReference>
<dbReference type="GO" id="GO:0016020">
    <property type="term" value="C:membrane"/>
    <property type="evidence" value="ECO:0007669"/>
    <property type="project" value="UniProtKB-SubCell"/>
</dbReference>
<evidence type="ECO:0000256" key="7">
    <source>
        <dbReference type="SAM" id="Phobius"/>
    </source>
</evidence>
<feature type="transmembrane region" description="Helical" evidence="7">
    <location>
        <begin position="204"/>
        <end position="224"/>
    </location>
</feature>
<feature type="transmembrane region" description="Helical" evidence="7">
    <location>
        <begin position="236"/>
        <end position="258"/>
    </location>
</feature>
<dbReference type="OrthoDB" id="9810457at2"/>
<dbReference type="AlphaFoldDB" id="A0A4Q7YRM4"/>
<evidence type="ECO:0000256" key="5">
    <source>
        <dbReference type="ARBA" id="ARBA00022989"/>
    </source>
</evidence>
<keyword evidence="5 7" id="KW-1133">Transmembrane helix</keyword>
<reference evidence="8 9" key="1">
    <citation type="submission" date="2019-02" db="EMBL/GenBank/DDBJ databases">
        <title>Genomic Encyclopedia of Archaeal and Bacterial Type Strains, Phase II (KMG-II): from individual species to whole genera.</title>
        <authorList>
            <person name="Goeker M."/>
        </authorList>
    </citation>
    <scope>NUCLEOTIDE SEQUENCE [LARGE SCALE GENOMIC DNA]</scope>
    <source>
        <strain evidence="8 9">DSM 18101</strain>
    </source>
</reference>
<feature type="transmembrane region" description="Helical" evidence="7">
    <location>
        <begin position="293"/>
        <end position="312"/>
    </location>
</feature>
<feature type="transmembrane region" description="Helical" evidence="7">
    <location>
        <begin position="176"/>
        <end position="192"/>
    </location>
</feature>
<keyword evidence="2" id="KW-0813">Transport</keyword>
<evidence type="ECO:0000313" key="9">
    <source>
        <dbReference type="Proteomes" id="UP000292958"/>
    </source>
</evidence>
<dbReference type="GO" id="GO:0055085">
    <property type="term" value="P:transmembrane transport"/>
    <property type="evidence" value="ECO:0007669"/>
    <property type="project" value="InterPro"/>
</dbReference>
<proteinExistence type="predicted"/>
<feature type="transmembrane region" description="Helical" evidence="7">
    <location>
        <begin position="126"/>
        <end position="147"/>
    </location>
</feature>
<feature type="transmembrane region" description="Helical" evidence="7">
    <location>
        <begin position="6"/>
        <end position="27"/>
    </location>
</feature>
<feature type="transmembrane region" description="Helical" evidence="7">
    <location>
        <begin position="101"/>
        <end position="120"/>
    </location>
</feature>
<dbReference type="PANTHER" id="PTHR36838:SF1">
    <property type="entry name" value="SLR1864 PROTEIN"/>
    <property type="match status" value="1"/>
</dbReference>
<comment type="caution">
    <text evidence="8">The sequence shown here is derived from an EMBL/GenBank/DDBJ whole genome shotgun (WGS) entry which is preliminary data.</text>
</comment>
<evidence type="ECO:0000313" key="8">
    <source>
        <dbReference type="EMBL" id="RZU40357.1"/>
    </source>
</evidence>
<dbReference type="InterPro" id="IPR004776">
    <property type="entry name" value="Mem_transp_PIN-like"/>
</dbReference>
<sequence length="313" mass="33271">MYNTLCLALIPPSFVILLGWISARLGYLKKEQASVLGTLVMKFALPLALLAGVIKLPFSELPRMPYILCLATGFMGIYLIAFLLGRFLFRNDLASSAIQALLCAFPSMAFSGVPILGLVIGSRGLVPILVGNMVTSFVMIPLTLFLIQMGTSANGKGISATIRIALESTAHAAKEPIVWLPIAGIVVSWFGIHPPEALLDGIKLMGNASAGVGCFVLGLMLYGSRFRMSTELFSNVALKNVAQPLLIATLIPAFGIMASNSRELILTGAIPVATTVSIIALRSEKYKDETIASTLAGTVLSIVTVAFVIILTR</sequence>
<evidence type="ECO:0000256" key="4">
    <source>
        <dbReference type="ARBA" id="ARBA00022692"/>
    </source>
</evidence>